<feature type="transmembrane region" description="Helical" evidence="1">
    <location>
        <begin position="318"/>
        <end position="337"/>
    </location>
</feature>
<name>A0ABT3QHA5_9PROT</name>
<feature type="transmembrane region" description="Helical" evidence="1">
    <location>
        <begin position="187"/>
        <end position="206"/>
    </location>
</feature>
<dbReference type="Proteomes" id="UP001301152">
    <property type="component" value="Unassembled WGS sequence"/>
</dbReference>
<keyword evidence="1" id="KW-0472">Membrane</keyword>
<feature type="transmembrane region" description="Helical" evidence="1">
    <location>
        <begin position="250"/>
        <end position="273"/>
    </location>
</feature>
<organism evidence="2 3">
    <name type="scientific">Acetobacter thailandicus</name>
    <dbReference type="NCBI Taxonomy" id="1502842"/>
    <lineage>
        <taxon>Bacteria</taxon>
        <taxon>Pseudomonadati</taxon>
        <taxon>Pseudomonadota</taxon>
        <taxon>Alphaproteobacteria</taxon>
        <taxon>Acetobacterales</taxon>
        <taxon>Acetobacteraceae</taxon>
        <taxon>Acetobacter</taxon>
    </lineage>
</organism>
<feature type="transmembrane region" description="Helical" evidence="1">
    <location>
        <begin position="280"/>
        <end position="298"/>
    </location>
</feature>
<feature type="transmembrane region" description="Helical" evidence="1">
    <location>
        <begin position="58"/>
        <end position="82"/>
    </location>
</feature>
<accession>A0ABT3QHA5</accession>
<feature type="transmembrane region" description="Helical" evidence="1">
    <location>
        <begin position="344"/>
        <end position="362"/>
    </location>
</feature>
<dbReference type="RefSeq" id="WP_173560138.1">
    <property type="nucleotide sequence ID" value="NZ_WOSV01000008.1"/>
</dbReference>
<feature type="transmembrane region" description="Helical" evidence="1">
    <location>
        <begin position="155"/>
        <end position="181"/>
    </location>
</feature>
<comment type="caution">
    <text evidence="2">The sequence shown here is derived from an EMBL/GenBank/DDBJ whole genome shotgun (WGS) entry which is preliminary data.</text>
</comment>
<keyword evidence="1" id="KW-0812">Transmembrane</keyword>
<reference evidence="2 3" key="1">
    <citation type="submission" date="2022-11" db="EMBL/GenBank/DDBJ databases">
        <title>Genome sequencing of Acetobacter type strain.</title>
        <authorList>
            <person name="Heo J."/>
            <person name="Lee D."/>
            <person name="Han B.-H."/>
            <person name="Hong S.-B."/>
            <person name="Kwon S.-W."/>
        </authorList>
    </citation>
    <scope>NUCLEOTIDE SEQUENCE [LARGE SCALE GENOMIC DNA]</scope>
    <source>
        <strain evidence="2 3">KACC 21253</strain>
    </source>
</reference>
<dbReference type="EMBL" id="JAPIUZ010000007">
    <property type="protein sequence ID" value="MCX2564649.1"/>
    <property type="molecule type" value="Genomic_DNA"/>
</dbReference>
<sequence>MSVIILAGLITFLRWPEILSDAQFWAEDGMFWWPEARAKGLASLWLPHTGYFQTDDRLVALLAVFFPLAWGPALFACAALFFEVLPPAFLVSSRCAVICPSLLLRSCLALAWCALPNTWEVHGNLTNSQWHLGLLSFLIVMSSPPQTRRSWIFDIFFLGVSAVSGPFSILLTPVAALRAWWLPSKASITRVIILGAGALIQAVCIYMSQRGVPPLLGATPMNFVRLMSGQIILATIVGCHHLPHWYGLAIWRYMVLPCLLFIAAAWLCLNAAYRWSSFRYALFFTVLILGACLSHPLPLSHGEQVWVRMRMPDTGMRYLFLPLVFWVSVVVAQALAAPRGWTRNLAIVFLFLIMCVGVPRDWRFMPEADRQFYDIAHYFDHAPPGTRVTIPVRPGAEAVLIR</sequence>
<keyword evidence="3" id="KW-1185">Reference proteome</keyword>
<keyword evidence="1" id="KW-1133">Transmembrane helix</keyword>
<evidence type="ECO:0000313" key="3">
    <source>
        <dbReference type="Proteomes" id="UP001301152"/>
    </source>
</evidence>
<gene>
    <name evidence="2" type="ORF">OQ497_11885</name>
</gene>
<evidence type="ECO:0000313" key="2">
    <source>
        <dbReference type="EMBL" id="MCX2564649.1"/>
    </source>
</evidence>
<protein>
    <submittedName>
        <fullName evidence="2">Uncharacterized protein</fullName>
    </submittedName>
</protein>
<proteinExistence type="predicted"/>
<evidence type="ECO:0000256" key="1">
    <source>
        <dbReference type="SAM" id="Phobius"/>
    </source>
</evidence>